<evidence type="ECO:0000313" key="9">
    <source>
        <dbReference type="EMBL" id="AOX03767.1"/>
    </source>
</evidence>
<dbReference type="SUPFAM" id="SSF143081">
    <property type="entry name" value="BB1717-like"/>
    <property type="match status" value="1"/>
</dbReference>
<gene>
    <name evidence="9" type="ORF">BJP34_33920</name>
</gene>
<dbReference type="GO" id="GO:0003697">
    <property type="term" value="F:single-stranded DNA binding"/>
    <property type="evidence" value="ECO:0007669"/>
    <property type="project" value="InterPro"/>
</dbReference>
<evidence type="ECO:0000256" key="4">
    <source>
        <dbReference type="ARBA" id="ARBA00022801"/>
    </source>
</evidence>
<comment type="similarity">
    <text evidence="1 8">Belongs to the SOS response-associated peptidase family.</text>
</comment>
<evidence type="ECO:0000256" key="2">
    <source>
        <dbReference type="ARBA" id="ARBA00022670"/>
    </source>
</evidence>
<keyword evidence="4 8" id="KW-0378">Hydrolase</keyword>
<dbReference type="KEGG" id="mpro:BJP34_33920"/>
<protein>
    <recommendedName>
        <fullName evidence="8">Abasic site processing protein</fullName>
        <ecNumber evidence="8">3.4.-.-</ecNumber>
    </recommendedName>
</protein>
<dbReference type="EMBL" id="CP017599">
    <property type="protein sequence ID" value="AOX03767.1"/>
    <property type="molecule type" value="Genomic_DNA"/>
</dbReference>
<evidence type="ECO:0000313" key="10">
    <source>
        <dbReference type="Proteomes" id="UP000177870"/>
    </source>
</evidence>
<dbReference type="GO" id="GO:0006508">
    <property type="term" value="P:proteolysis"/>
    <property type="evidence" value="ECO:0007669"/>
    <property type="project" value="UniProtKB-KW"/>
</dbReference>
<dbReference type="Pfam" id="PF02586">
    <property type="entry name" value="SRAP"/>
    <property type="match status" value="1"/>
</dbReference>
<evidence type="ECO:0000256" key="1">
    <source>
        <dbReference type="ARBA" id="ARBA00008136"/>
    </source>
</evidence>
<dbReference type="EC" id="3.4.-.-" evidence="8"/>
<proteinExistence type="inferred from homology"/>
<keyword evidence="7" id="KW-0456">Lyase</keyword>
<organism evidence="9 10">
    <name type="scientific">Moorena producens PAL-8-15-08-1</name>
    <dbReference type="NCBI Taxonomy" id="1458985"/>
    <lineage>
        <taxon>Bacteria</taxon>
        <taxon>Bacillati</taxon>
        <taxon>Cyanobacteriota</taxon>
        <taxon>Cyanophyceae</taxon>
        <taxon>Coleofasciculales</taxon>
        <taxon>Coleofasciculaceae</taxon>
        <taxon>Moorena</taxon>
    </lineage>
</organism>
<keyword evidence="6" id="KW-0238">DNA-binding</keyword>
<keyword evidence="3" id="KW-0227">DNA damage</keyword>
<evidence type="ECO:0000256" key="3">
    <source>
        <dbReference type="ARBA" id="ARBA00022763"/>
    </source>
</evidence>
<keyword evidence="5" id="KW-0190">Covalent protein-DNA linkage</keyword>
<reference evidence="10" key="1">
    <citation type="submission" date="2016-10" db="EMBL/GenBank/DDBJ databases">
        <title>Comparative genomics uncovers the prolific and rare metabolic potential of the cyanobacterial genus Moorea.</title>
        <authorList>
            <person name="Leao T."/>
            <person name="Castelao G."/>
            <person name="Korobeynikov A."/>
            <person name="Monroe E.A."/>
            <person name="Podell S."/>
            <person name="Glukhov E."/>
            <person name="Allen E."/>
            <person name="Gerwick W.H."/>
            <person name="Gerwick L."/>
        </authorList>
    </citation>
    <scope>NUCLEOTIDE SEQUENCE [LARGE SCALE GENOMIC DNA]</scope>
    <source>
        <strain evidence="10">PAL-8-15-08-1</strain>
    </source>
</reference>
<dbReference type="InterPro" id="IPR036590">
    <property type="entry name" value="SRAP-like"/>
</dbReference>
<dbReference type="GO" id="GO:0106300">
    <property type="term" value="P:protein-DNA covalent cross-linking repair"/>
    <property type="evidence" value="ECO:0007669"/>
    <property type="project" value="InterPro"/>
</dbReference>
<keyword evidence="2 8" id="KW-0645">Protease</keyword>
<name>A0A1D8U1I7_9CYAN</name>
<dbReference type="InterPro" id="IPR003738">
    <property type="entry name" value="SRAP"/>
</dbReference>
<dbReference type="Proteomes" id="UP000177870">
    <property type="component" value="Chromosome"/>
</dbReference>
<dbReference type="AlphaFoldDB" id="A0A1D8U1I7"/>
<accession>A0A1D8U1I7</accession>
<evidence type="ECO:0000256" key="7">
    <source>
        <dbReference type="ARBA" id="ARBA00023239"/>
    </source>
</evidence>
<sequence>MCGRFTLTTIGLSVARAFNLDDVPTQEARYNIAPTQLVATVLNPSNDSERQWQLFRWGLIPSWAKDIKIGAKLINARAETVAEKPAFRSAFRRRRCLVVADGFYEWRRKDGKKQPLYFQRKDKRPFAFAGLWDRWKNPAGEIIASCTIITTVANDLISPIHDRMPVILEPRDYDFWLHNQVSQRELLQPLLIPYDAEKMSVYPVSTTVNNVRNNSPECIIPVEIDHKSNSPYHSTYILNHHDGFYSKF</sequence>
<evidence type="ECO:0000256" key="8">
    <source>
        <dbReference type="RuleBase" id="RU364100"/>
    </source>
</evidence>
<dbReference type="GO" id="GO:0008233">
    <property type="term" value="F:peptidase activity"/>
    <property type="evidence" value="ECO:0007669"/>
    <property type="project" value="UniProtKB-KW"/>
</dbReference>
<dbReference type="STRING" id="1458985.BJP34_33920"/>
<dbReference type="Gene3D" id="3.90.1680.10">
    <property type="entry name" value="SOS response associated peptidase-like"/>
    <property type="match status" value="1"/>
</dbReference>
<dbReference type="GO" id="GO:0016829">
    <property type="term" value="F:lyase activity"/>
    <property type="evidence" value="ECO:0007669"/>
    <property type="project" value="UniProtKB-KW"/>
</dbReference>
<evidence type="ECO:0000256" key="5">
    <source>
        <dbReference type="ARBA" id="ARBA00023124"/>
    </source>
</evidence>
<dbReference type="PANTHER" id="PTHR13604:SF0">
    <property type="entry name" value="ABASIC SITE PROCESSING PROTEIN HMCES"/>
    <property type="match status" value="1"/>
</dbReference>
<dbReference type="OrthoDB" id="9782620at2"/>
<evidence type="ECO:0000256" key="6">
    <source>
        <dbReference type="ARBA" id="ARBA00023125"/>
    </source>
</evidence>
<dbReference type="PANTHER" id="PTHR13604">
    <property type="entry name" value="DC12-RELATED"/>
    <property type="match status" value="1"/>
</dbReference>
<dbReference type="RefSeq" id="WP_070396135.1">
    <property type="nucleotide sequence ID" value="NZ_CP017599.1"/>
</dbReference>